<keyword evidence="5" id="KW-1133">Transmembrane helix</keyword>
<keyword evidence="3 5" id="KW-0472">Membrane</keyword>
<organism evidence="6">
    <name type="scientific">Oikopleura dioica</name>
    <name type="common">Tunicate</name>
    <dbReference type="NCBI Taxonomy" id="34765"/>
    <lineage>
        <taxon>Eukaryota</taxon>
        <taxon>Metazoa</taxon>
        <taxon>Chordata</taxon>
        <taxon>Tunicata</taxon>
        <taxon>Appendicularia</taxon>
        <taxon>Copelata</taxon>
        <taxon>Oikopleuridae</taxon>
        <taxon>Oikopleura</taxon>
    </lineage>
</organism>
<dbReference type="Proteomes" id="UP000001307">
    <property type="component" value="Unassembled WGS sequence"/>
</dbReference>
<evidence type="ECO:0000256" key="1">
    <source>
        <dbReference type="ARBA" id="ARBA00004141"/>
    </source>
</evidence>
<comment type="subcellular location">
    <subcellularLocation>
        <location evidence="1">Membrane</location>
        <topology evidence="1">Multi-pass membrane protein</topology>
    </subcellularLocation>
</comment>
<evidence type="ECO:0008006" key="8">
    <source>
        <dbReference type="Google" id="ProtNLM"/>
    </source>
</evidence>
<name>E4Y1F4_OIKDI</name>
<accession>E4Y1F4</accession>
<feature type="transmembrane region" description="Helical" evidence="5">
    <location>
        <begin position="115"/>
        <end position="138"/>
    </location>
</feature>
<evidence type="ECO:0000256" key="3">
    <source>
        <dbReference type="ARBA" id="ARBA00023136"/>
    </source>
</evidence>
<feature type="transmembrane region" description="Helical" evidence="5">
    <location>
        <begin position="603"/>
        <end position="625"/>
    </location>
</feature>
<reference evidence="6" key="1">
    <citation type="journal article" date="2010" name="Science">
        <title>Plasticity of animal genome architecture unmasked by rapid evolution of a pelagic tunicate.</title>
        <authorList>
            <person name="Denoeud F."/>
            <person name="Henriet S."/>
            <person name="Mungpakdee S."/>
            <person name="Aury J.M."/>
            <person name="Da Silva C."/>
            <person name="Brinkmann H."/>
            <person name="Mikhaleva J."/>
            <person name="Olsen L.C."/>
            <person name="Jubin C."/>
            <person name="Canestro C."/>
            <person name="Bouquet J.M."/>
            <person name="Danks G."/>
            <person name="Poulain J."/>
            <person name="Campsteijn C."/>
            <person name="Adamski M."/>
            <person name="Cross I."/>
            <person name="Yadetie F."/>
            <person name="Muffato M."/>
            <person name="Louis A."/>
            <person name="Butcher S."/>
            <person name="Tsagkogeorga G."/>
            <person name="Konrad A."/>
            <person name="Singh S."/>
            <person name="Jensen M.F."/>
            <person name="Cong E.H."/>
            <person name="Eikeseth-Otteraa H."/>
            <person name="Noel B."/>
            <person name="Anthouard V."/>
            <person name="Porcel B.M."/>
            <person name="Kachouri-Lafond R."/>
            <person name="Nishino A."/>
            <person name="Ugolini M."/>
            <person name="Chourrout P."/>
            <person name="Nishida H."/>
            <person name="Aasland R."/>
            <person name="Huzurbazar S."/>
            <person name="Westhof E."/>
            <person name="Delsuc F."/>
            <person name="Lehrach H."/>
            <person name="Reinhardt R."/>
            <person name="Weissenbach J."/>
            <person name="Roy S.W."/>
            <person name="Artiguenave F."/>
            <person name="Postlethwait J.H."/>
            <person name="Manak J.R."/>
            <person name="Thompson E.M."/>
            <person name="Jaillon O."/>
            <person name="Du Pasquier L."/>
            <person name="Boudinot P."/>
            <person name="Liberles D.A."/>
            <person name="Volff J.N."/>
            <person name="Philippe H."/>
            <person name="Lenhard B."/>
            <person name="Roest Crollius H."/>
            <person name="Wincker P."/>
            <person name="Chourrout D."/>
        </authorList>
    </citation>
    <scope>NUCLEOTIDE SEQUENCE [LARGE SCALE GENOMIC DNA]</scope>
</reference>
<gene>
    <name evidence="6" type="ORF">GSOID_T00014006001</name>
</gene>
<dbReference type="GO" id="GO:0006031">
    <property type="term" value="P:chitin biosynthetic process"/>
    <property type="evidence" value="ECO:0007669"/>
    <property type="project" value="TreeGrafter"/>
</dbReference>
<evidence type="ECO:0000256" key="2">
    <source>
        <dbReference type="ARBA" id="ARBA00022692"/>
    </source>
</evidence>
<proteinExistence type="predicted"/>
<keyword evidence="7" id="KW-1185">Reference proteome</keyword>
<feature type="non-terminal residue" evidence="6">
    <location>
        <position position="1"/>
    </location>
</feature>
<evidence type="ECO:0000256" key="4">
    <source>
        <dbReference type="SAM" id="MobiDB-lite"/>
    </source>
</evidence>
<evidence type="ECO:0000313" key="7">
    <source>
        <dbReference type="Proteomes" id="UP000001307"/>
    </source>
</evidence>
<dbReference type="GO" id="GO:0016020">
    <property type="term" value="C:membrane"/>
    <property type="evidence" value="ECO:0007669"/>
    <property type="project" value="UniProtKB-SubCell"/>
</dbReference>
<dbReference type="PANTHER" id="PTHR22914:SF41">
    <property type="entry name" value="CHITIN SYNTHASE 7"/>
    <property type="match status" value="1"/>
</dbReference>
<evidence type="ECO:0000256" key="5">
    <source>
        <dbReference type="SAM" id="Phobius"/>
    </source>
</evidence>
<keyword evidence="2 5" id="KW-0812">Transmembrane</keyword>
<dbReference type="Pfam" id="PF03142">
    <property type="entry name" value="Chitin_synth_2"/>
    <property type="match status" value="1"/>
</dbReference>
<dbReference type="GO" id="GO:0071944">
    <property type="term" value="C:cell periphery"/>
    <property type="evidence" value="ECO:0007669"/>
    <property type="project" value="TreeGrafter"/>
</dbReference>
<sequence length="708" mass="80727">GLATDAMTKLIYDQGEDRWLCTLLLLSGGRIEFEAGSHCQTFAPEDPDTFFKQRRRWGPSTFVNIFELISNKNIATKMNPYLTSGYIFYHMLSMTLSTIGVTTTLFVIWEGLELGLGTAISTGEAWALVFLPVLLYMLICWRASGKNQLLWAKILSVLYSIIMVLLIVTVAIGVNECSWNLTGVFIMFLAGIHLLAALLHGDIKTVICGIIYWVGIPLNFIFLQIYMIANINDVSWGTRSASTGPKTKKLSFKDRLRALGQKSWPGMRFFWDYFIKGAPEGMEKADIPAALPQVSSSSELETETDQKEKGTTGVGGCKSTVDWDTGNLIALDDDDKFISPFTILGGHTIAEARSRSGITREVNFRNQVYSVMQSNLMSGRKLNQNTIMAQDPQKFEVLAESPIQGDPENIMKALREEAKTTIQLNESTKPLLVIRPIEGEKDVNTPLLETKRLVARWVNNEMEERFIEYCESDKFGAYNLPRISAIRQREFTSYKKHRTYKETQADFLPKVELTLPVVAVTWGQEVSGCDWINSQVPQQLGPDYQLSQDQCALDNRALNLTSIISDAEDRIKEQEGYDNFAFECSDYISSLNGWNEIELNLPIFQLFFLLLYIVLMSMQVLCMLIHRWSTLMHYIANISLKDFRKELYRINESNKRMDYVREHRVHKAVKDKEWSANLRLRDIALNFIELTFLQAAKTDDKWLKLCKE</sequence>
<feature type="transmembrane region" description="Helical" evidence="5">
    <location>
        <begin position="179"/>
        <end position="199"/>
    </location>
</feature>
<feature type="region of interest" description="Disordered" evidence="4">
    <location>
        <begin position="292"/>
        <end position="314"/>
    </location>
</feature>
<feature type="transmembrane region" description="Helical" evidence="5">
    <location>
        <begin position="87"/>
        <end position="109"/>
    </location>
</feature>
<dbReference type="AlphaFoldDB" id="E4Y1F4"/>
<dbReference type="GO" id="GO:0004100">
    <property type="term" value="F:chitin synthase activity"/>
    <property type="evidence" value="ECO:0007669"/>
    <property type="project" value="InterPro"/>
</dbReference>
<dbReference type="PANTHER" id="PTHR22914">
    <property type="entry name" value="CHITIN SYNTHASE"/>
    <property type="match status" value="1"/>
</dbReference>
<dbReference type="InParanoid" id="E4Y1F4"/>
<dbReference type="InterPro" id="IPR004835">
    <property type="entry name" value="Chitin_synth"/>
</dbReference>
<evidence type="ECO:0000313" key="6">
    <source>
        <dbReference type="EMBL" id="CBY15698.1"/>
    </source>
</evidence>
<dbReference type="EMBL" id="FN653618">
    <property type="protein sequence ID" value="CBY15698.1"/>
    <property type="molecule type" value="Genomic_DNA"/>
</dbReference>
<feature type="transmembrane region" description="Helical" evidence="5">
    <location>
        <begin position="206"/>
        <end position="229"/>
    </location>
</feature>
<protein>
    <recommendedName>
        <fullName evidence="8">Chitin synthase</fullName>
    </recommendedName>
</protein>
<feature type="transmembrane region" description="Helical" evidence="5">
    <location>
        <begin position="150"/>
        <end position="173"/>
    </location>
</feature>
<dbReference type="OrthoDB" id="370884at2759"/>